<accession>A0A0G4IHV3</accession>
<keyword evidence="5" id="KW-1185">Reference proteome</keyword>
<keyword evidence="2" id="KW-0732">Signal</keyword>
<keyword evidence="1" id="KW-0812">Transmembrane</keyword>
<proteinExistence type="predicted"/>
<sequence length="78" mass="8535">MVSTLPSCTTVAALFAIAVAALSTEEPGREPRKPFDVVAFVMIGVPVAIVTILLTSICVCCCRRRSCRRDDRIPYDVY</sequence>
<keyword evidence="1" id="KW-1133">Transmembrane helix</keyword>
<geneLocation type="mitochondrion" evidence="4"/>
<gene>
    <name evidence="3" type="ORF">PBRA_000440</name>
    <name evidence="4" type="ORF">PLBR_LOCUS296</name>
</gene>
<evidence type="ECO:0000313" key="4">
    <source>
        <dbReference type="EMBL" id="SPQ93081.1"/>
    </source>
</evidence>
<feature type="transmembrane region" description="Helical" evidence="1">
    <location>
        <begin position="39"/>
        <end position="62"/>
    </location>
</feature>
<name>A0A0G4IHV3_PLABS</name>
<dbReference type="Proteomes" id="UP000290189">
    <property type="component" value="Unassembled WGS sequence"/>
</dbReference>
<dbReference type="EMBL" id="OVEO01000001">
    <property type="protein sequence ID" value="SPQ93081.1"/>
    <property type="molecule type" value="Genomic_DNA"/>
</dbReference>
<reference evidence="3 5" key="1">
    <citation type="submission" date="2015-02" db="EMBL/GenBank/DDBJ databases">
        <authorList>
            <person name="Chooi Y.-H."/>
        </authorList>
    </citation>
    <scope>NUCLEOTIDE SEQUENCE [LARGE SCALE GENOMIC DNA]</scope>
    <source>
        <strain evidence="3">E3</strain>
    </source>
</reference>
<feature type="chain" id="PRO_5036293120" evidence="2">
    <location>
        <begin position="21"/>
        <end position="78"/>
    </location>
</feature>
<evidence type="ECO:0000313" key="3">
    <source>
        <dbReference type="EMBL" id="CEO94655.1"/>
    </source>
</evidence>
<feature type="signal peptide" evidence="2">
    <location>
        <begin position="1"/>
        <end position="20"/>
    </location>
</feature>
<dbReference type="EMBL" id="CDSF01000001">
    <property type="protein sequence ID" value="CEO94655.1"/>
    <property type="molecule type" value="Genomic_DNA"/>
</dbReference>
<keyword evidence="1" id="KW-0472">Membrane</keyword>
<dbReference type="AlphaFoldDB" id="A0A0G4IHV3"/>
<evidence type="ECO:0000313" key="5">
    <source>
        <dbReference type="Proteomes" id="UP000039324"/>
    </source>
</evidence>
<dbReference type="Proteomes" id="UP000039324">
    <property type="component" value="Unassembled WGS sequence"/>
</dbReference>
<evidence type="ECO:0000256" key="2">
    <source>
        <dbReference type="SAM" id="SignalP"/>
    </source>
</evidence>
<reference evidence="4 6" key="2">
    <citation type="submission" date="2018-03" db="EMBL/GenBank/DDBJ databases">
        <authorList>
            <person name="Fogelqvist J."/>
        </authorList>
    </citation>
    <scope>NUCLEOTIDE SEQUENCE [LARGE SCALE GENOMIC DNA]</scope>
</reference>
<protein>
    <submittedName>
        <fullName evidence="3">Uncharacterized protein</fullName>
    </submittedName>
</protein>
<organism evidence="3 5">
    <name type="scientific">Plasmodiophora brassicae</name>
    <name type="common">Clubroot disease agent</name>
    <dbReference type="NCBI Taxonomy" id="37360"/>
    <lineage>
        <taxon>Eukaryota</taxon>
        <taxon>Sar</taxon>
        <taxon>Rhizaria</taxon>
        <taxon>Endomyxa</taxon>
        <taxon>Phytomyxea</taxon>
        <taxon>Plasmodiophorida</taxon>
        <taxon>Plasmodiophoridae</taxon>
        <taxon>Plasmodiophora</taxon>
    </lineage>
</organism>
<evidence type="ECO:0000313" key="6">
    <source>
        <dbReference type="Proteomes" id="UP000290189"/>
    </source>
</evidence>
<evidence type="ECO:0000256" key="1">
    <source>
        <dbReference type="SAM" id="Phobius"/>
    </source>
</evidence>
<keyword evidence="4" id="KW-0496">Mitochondrion</keyword>